<feature type="transmembrane region" description="Helical" evidence="7">
    <location>
        <begin position="198"/>
        <end position="219"/>
    </location>
</feature>
<comment type="subcellular location">
    <subcellularLocation>
        <location evidence="1">Cell membrane</location>
        <topology evidence="1">Multi-pass membrane protein</topology>
    </subcellularLocation>
</comment>
<feature type="transmembrane region" description="Helical" evidence="7">
    <location>
        <begin position="270"/>
        <end position="293"/>
    </location>
</feature>
<feature type="transmembrane region" description="Helical" evidence="7">
    <location>
        <begin position="447"/>
        <end position="466"/>
    </location>
</feature>
<gene>
    <name evidence="9" type="ORF">EDD62_1521</name>
</gene>
<feature type="transmembrane region" description="Helical" evidence="7">
    <location>
        <begin position="299"/>
        <end position="322"/>
    </location>
</feature>
<evidence type="ECO:0000256" key="6">
    <source>
        <dbReference type="ARBA" id="ARBA00023136"/>
    </source>
</evidence>
<evidence type="ECO:0000256" key="4">
    <source>
        <dbReference type="ARBA" id="ARBA00022692"/>
    </source>
</evidence>
<dbReference type="Pfam" id="PF07690">
    <property type="entry name" value="MFS_1"/>
    <property type="match status" value="1"/>
</dbReference>
<dbReference type="NCBIfam" id="TIGR00711">
    <property type="entry name" value="efflux_EmrB"/>
    <property type="match status" value="1"/>
</dbReference>
<feature type="transmembrane region" description="Helical" evidence="7">
    <location>
        <begin position="164"/>
        <end position="186"/>
    </location>
</feature>
<name>A0A3N5BBP5_9BACL</name>
<evidence type="ECO:0000313" key="9">
    <source>
        <dbReference type="EMBL" id="RPF55196.1"/>
    </source>
</evidence>
<dbReference type="PANTHER" id="PTHR42718">
    <property type="entry name" value="MAJOR FACILITATOR SUPERFAMILY MULTIDRUG TRANSPORTER MFSC"/>
    <property type="match status" value="1"/>
</dbReference>
<keyword evidence="3" id="KW-1003">Cell membrane</keyword>
<dbReference type="Proteomes" id="UP000277108">
    <property type="component" value="Unassembled WGS sequence"/>
</dbReference>
<keyword evidence="2" id="KW-0813">Transport</keyword>
<dbReference type="InterPro" id="IPR020846">
    <property type="entry name" value="MFS_dom"/>
</dbReference>
<dbReference type="InterPro" id="IPR036259">
    <property type="entry name" value="MFS_trans_sf"/>
</dbReference>
<dbReference type="Gene3D" id="1.20.1250.20">
    <property type="entry name" value="MFS general substrate transporter like domains"/>
    <property type="match status" value="1"/>
</dbReference>
<dbReference type="GO" id="GO:0022857">
    <property type="term" value="F:transmembrane transporter activity"/>
    <property type="evidence" value="ECO:0007669"/>
    <property type="project" value="InterPro"/>
</dbReference>
<dbReference type="CDD" id="cd17503">
    <property type="entry name" value="MFS_LmrB_MDR_like"/>
    <property type="match status" value="1"/>
</dbReference>
<feature type="transmembrane region" description="Helical" evidence="7">
    <location>
        <begin position="107"/>
        <end position="127"/>
    </location>
</feature>
<dbReference type="AlphaFoldDB" id="A0A3N5BBP5"/>
<dbReference type="PRINTS" id="PR01036">
    <property type="entry name" value="TCRTETB"/>
</dbReference>
<dbReference type="Gene3D" id="1.20.1720.10">
    <property type="entry name" value="Multidrug resistance protein D"/>
    <property type="match status" value="1"/>
</dbReference>
<feature type="transmembrane region" description="Helical" evidence="7">
    <location>
        <begin position="47"/>
        <end position="70"/>
    </location>
</feature>
<dbReference type="PANTHER" id="PTHR42718:SF43">
    <property type="entry name" value="LINCOMYCIN RESISTANCE PROTEIN LMRB"/>
    <property type="match status" value="1"/>
</dbReference>
<keyword evidence="4 7" id="KW-0812">Transmembrane</keyword>
<feature type="transmembrane region" description="Helical" evidence="7">
    <location>
        <begin position="77"/>
        <end position="101"/>
    </location>
</feature>
<dbReference type="OrthoDB" id="9816041at2"/>
<dbReference type="InterPro" id="IPR011701">
    <property type="entry name" value="MFS"/>
</dbReference>
<keyword evidence="10" id="KW-1185">Reference proteome</keyword>
<feature type="transmembrane region" description="Helical" evidence="7">
    <location>
        <begin position="139"/>
        <end position="158"/>
    </location>
</feature>
<evidence type="ECO:0000256" key="7">
    <source>
        <dbReference type="SAM" id="Phobius"/>
    </source>
</evidence>
<dbReference type="PROSITE" id="PS50850">
    <property type="entry name" value="MFS"/>
    <property type="match status" value="1"/>
</dbReference>
<feature type="transmembrane region" description="Helical" evidence="7">
    <location>
        <begin position="334"/>
        <end position="352"/>
    </location>
</feature>
<evidence type="ECO:0000256" key="2">
    <source>
        <dbReference type="ARBA" id="ARBA00022448"/>
    </source>
</evidence>
<sequence>MIEKQSVNRKMITISLLIGAFFAILNETLLNIALVELMDVFNISAPTVQWMATGFMLVMGVVMPLSALIIQWFTTRQLFIGVLSIFTLGTLIAGLSVNFPMLLTGRMIQAVGTGLLIPVVMNTMLLIYEPSVRGRVMGFFGMVIMFAPALGPTLSGVIVDLFGWRYLFLLVVPFTLFAIYFGYRFLENVGEVTKPKIDWLSVGLSSFGIFLIIFSFSSIGNQQEGASFNPWFIAYIILGLVMLALFVIRQFKLDVPILDFSVFKYKNYKYGTIIFIIVVMAMMASEIVMPMYLQGPMEFSAKIAGIILLPGALLNGLMSPVMGGIFDKLGPRKMIIPGTIVLLLVMFFYSTIHPGISMWVFILVYMVLMLAISATLMPANTNGMNELPESMYPHGTAIINTMQPIAGALGVSIFVTIMTKGKERALEGIASPTTEQVHMAMTEGIHYSYYFGMALVFIALLCSLRLTRATVYQSGAGNTSMETTSMNGTNDTSS</sequence>
<evidence type="ECO:0000259" key="8">
    <source>
        <dbReference type="PROSITE" id="PS50850"/>
    </source>
</evidence>
<keyword evidence="5 7" id="KW-1133">Transmembrane helix</keyword>
<dbReference type="SUPFAM" id="SSF103473">
    <property type="entry name" value="MFS general substrate transporter"/>
    <property type="match status" value="1"/>
</dbReference>
<evidence type="ECO:0000256" key="3">
    <source>
        <dbReference type="ARBA" id="ARBA00022475"/>
    </source>
</evidence>
<feature type="transmembrane region" description="Helical" evidence="7">
    <location>
        <begin position="397"/>
        <end position="418"/>
    </location>
</feature>
<feature type="transmembrane region" description="Helical" evidence="7">
    <location>
        <begin position="231"/>
        <end position="249"/>
    </location>
</feature>
<organism evidence="9 10">
    <name type="scientific">Abyssicoccus albus</name>
    <dbReference type="NCBI Taxonomy" id="1817405"/>
    <lineage>
        <taxon>Bacteria</taxon>
        <taxon>Bacillati</taxon>
        <taxon>Bacillota</taxon>
        <taxon>Bacilli</taxon>
        <taxon>Bacillales</taxon>
        <taxon>Abyssicoccaceae</taxon>
    </lineage>
</organism>
<protein>
    <submittedName>
        <fullName evidence="9">DHA2 family lincomycin resistance protein-like MFS transporter</fullName>
    </submittedName>
</protein>
<comment type="caution">
    <text evidence="9">The sequence shown here is derived from an EMBL/GenBank/DDBJ whole genome shotgun (WGS) entry which is preliminary data.</text>
</comment>
<dbReference type="GO" id="GO:0005886">
    <property type="term" value="C:plasma membrane"/>
    <property type="evidence" value="ECO:0007669"/>
    <property type="project" value="UniProtKB-SubCell"/>
</dbReference>
<accession>A0A3N5BBP5</accession>
<feature type="transmembrane region" description="Helical" evidence="7">
    <location>
        <begin position="358"/>
        <end position="376"/>
    </location>
</feature>
<dbReference type="RefSeq" id="WP_123808241.1">
    <property type="nucleotide sequence ID" value="NZ_RKRK01000004.1"/>
</dbReference>
<dbReference type="InterPro" id="IPR004638">
    <property type="entry name" value="EmrB-like"/>
</dbReference>
<proteinExistence type="predicted"/>
<feature type="transmembrane region" description="Helical" evidence="7">
    <location>
        <begin position="12"/>
        <end position="35"/>
    </location>
</feature>
<evidence type="ECO:0000313" key="10">
    <source>
        <dbReference type="Proteomes" id="UP000277108"/>
    </source>
</evidence>
<evidence type="ECO:0000256" key="1">
    <source>
        <dbReference type="ARBA" id="ARBA00004651"/>
    </source>
</evidence>
<reference evidence="9 10" key="1">
    <citation type="submission" date="2018-11" db="EMBL/GenBank/DDBJ databases">
        <title>Genomic Encyclopedia of Type Strains, Phase IV (KMG-IV): sequencing the most valuable type-strain genomes for metagenomic binning, comparative biology and taxonomic classification.</title>
        <authorList>
            <person name="Goeker M."/>
        </authorList>
    </citation>
    <scope>NUCLEOTIDE SEQUENCE [LARGE SCALE GENOMIC DNA]</scope>
    <source>
        <strain evidence="9 10">DSM 29158</strain>
    </source>
</reference>
<feature type="domain" description="Major facilitator superfamily (MFS) profile" evidence="8">
    <location>
        <begin position="12"/>
        <end position="471"/>
    </location>
</feature>
<keyword evidence="6 7" id="KW-0472">Membrane</keyword>
<evidence type="ECO:0000256" key="5">
    <source>
        <dbReference type="ARBA" id="ARBA00022989"/>
    </source>
</evidence>
<dbReference type="EMBL" id="RKRK01000004">
    <property type="protein sequence ID" value="RPF55196.1"/>
    <property type="molecule type" value="Genomic_DNA"/>
</dbReference>